<dbReference type="InterPro" id="IPR046053">
    <property type="entry name" value="DUF6011"/>
</dbReference>
<gene>
    <name evidence="1" type="ORF">ABID46_002381</name>
</gene>
<dbReference type="Pfam" id="PF19474">
    <property type="entry name" value="DUF6011"/>
    <property type="match status" value="1"/>
</dbReference>
<dbReference type="RefSeq" id="WP_354510341.1">
    <property type="nucleotide sequence ID" value="NZ_JBEPMO010000019.1"/>
</dbReference>
<keyword evidence="2" id="KW-1185">Reference proteome</keyword>
<accession>A0ABV2LW65</accession>
<protein>
    <submittedName>
        <fullName evidence="1">Uncharacterized protein</fullName>
    </submittedName>
</protein>
<reference evidence="1 2" key="1">
    <citation type="submission" date="2024-06" db="EMBL/GenBank/DDBJ databases">
        <title>Genomic Encyclopedia of Type Strains, Phase IV (KMG-IV): sequencing the most valuable type-strain genomes for metagenomic binning, comparative biology and taxonomic classification.</title>
        <authorList>
            <person name="Goeker M."/>
        </authorList>
    </citation>
    <scope>NUCLEOTIDE SEQUENCE [LARGE SCALE GENOMIC DNA]</scope>
    <source>
        <strain evidence="1 2">DSM 29388</strain>
    </source>
</reference>
<evidence type="ECO:0000313" key="2">
    <source>
        <dbReference type="Proteomes" id="UP001549146"/>
    </source>
</evidence>
<organism evidence="1 2">
    <name type="scientific">Moheibacter stercoris</name>
    <dbReference type="NCBI Taxonomy" id="1628251"/>
    <lineage>
        <taxon>Bacteria</taxon>
        <taxon>Pseudomonadati</taxon>
        <taxon>Bacteroidota</taxon>
        <taxon>Flavobacteriia</taxon>
        <taxon>Flavobacteriales</taxon>
        <taxon>Weeksellaceae</taxon>
        <taxon>Moheibacter</taxon>
    </lineage>
</organism>
<sequence>MKDKIHNENPLSNLESLMEMQKILVKREAKKSCKFYFTNNSGDQIVREIHNAGLFTFNKLKTGVSYIKTSYTVEVNGFSVKIDPNNPKSNSLEKVVNLMRKAYKELQYDTLSELNPINYKEAKSKIDADARKLFPPSNTITLASLVELSARLLPQDKEVISIKHFSQKNIFNNEANNIIEKINKPDFIENQMERSFKNNNEEIKSKLTDFQVFSICGGVEESYLRKLSKKFFTDPNSISQKEIFEAHQAINNLIIEQGMEVVKFIMTLPPLPFGAMNADRIFSEFEKRRNLNDFPTLRLSLGKGKAKLIVSFFTKKGKIDNSVLEVKDKETKKVIMMIDRTGKVLPSEDAKNIIPTLLLFKEINKDENELEKLILNYGLETGECGVCGRALTNPASLQRGIGPVCDHFRNN</sequence>
<comment type="caution">
    <text evidence="1">The sequence shown here is derived from an EMBL/GenBank/DDBJ whole genome shotgun (WGS) entry which is preliminary data.</text>
</comment>
<name>A0ABV2LW65_9FLAO</name>
<dbReference type="EMBL" id="JBEPMO010000019">
    <property type="protein sequence ID" value="MET3732790.1"/>
    <property type="molecule type" value="Genomic_DNA"/>
</dbReference>
<evidence type="ECO:0000313" key="1">
    <source>
        <dbReference type="EMBL" id="MET3732790.1"/>
    </source>
</evidence>
<dbReference type="Proteomes" id="UP001549146">
    <property type="component" value="Unassembled WGS sequence"/>
</dbReference>
<proteinExistence type="predicted"/>